<proteinExistence type="predicted"/>
<evidence type="ECO:0000256" key="1">
    <source>
        <dbReference type="SAM" id="Phobius"/>
    </source>
</evidence>
<reference evidence="2 3" key="1">
    <citation type="submission" date="2018-11" db="EMBL/GenBank/DDBJ databases">
        <authorList>
            <consortium name="Pathogen Informatics"/>
        </authorList>
    </citation>
    <scope>NUCLEOTIDE SEQUENCE [LARGE SCALE GENOMIC DNA]</scope>
</reference>
<protein>
    <submittedName>
        <fullName evidence="2">Uncharacterized protein</fullName>
    </submittedName>
</protein>
<keyword evidence="1" id="KW-1133">Transmembrane helix</keyword>
<gene>
    <name evidence="2" type="ORF">BTMF_LOCUS14822</name>
</gene>
<dbReference type="AlphaFoldDB" id="A0A3P7WUS8"/>
<feature type="transmembrane region" description="Helical" evidence="1">
    <location>
        <begin position="15"/>
        <end position="37"/>
    </location>
</feature>
<name>A0A3P7WUS8_9BILA</name>
<evidence type="ECO:0000313" key="3">
    <source>
        <dbReference type="Proteomes" id="UP000280834"/>
    </source>
</evidence>
<keyword evidence="1" id="KW-0812">Transmembrane</keyword>
<keyword evidence="1" id="KW-0472">Membrane</keyword>
<evidence type="ECO:0000313" key="2">
    <source>
        <dbReference type="EMBL" id="VDO51214.1"/>
    </source>
</evidence>
<dbReference type="Proteomes" id="UP000280834">
    <property type="component" value="Unassembled WGS sequence"/>
</dbReference>
<sequence>MHLLVKILLLVHIQIWFQFTFHGCWMWCIGMTATSTYTRSIRPRNGL</sequence>
<keyword evidence="3" id="KW-1185">Reference proteome</keyword>
<accession>A0A3P7WUS8</accession>
<organism evidence="2 3">
    <name type="scientific">Brugia timori</name>
    <dbReference type="NCBI Taxonomy" id="42155"/>
    <lineage>
        <taxon>Eukaryota</taxon>
        <taxon>Metazoa</taxon>
        <taxon>Ecdysozoa</taxon>
        <taxon>Nematoda</taxon>
        <taxon>Chromadorea</taxon>
        <taxon>Rhabditida</taxon>
        <taxon>Spirurina</taxon>
        <taxon>Spiruromorpha</taxon>
        <taxon>Filarioidea</taxon>
        <taxon>Onchocercidae</taxon>
        <taxon>Brugia</taxon>
    </lineage>
</organism>
<dbReference type="EMBL" id="UZAG01021665">
    <property type="protein sequence ID" value="VDO51214.1"/>
    <property type="molecule type" value="Genomic_DNA"/>
</dbReference>